<gene>
    <name evidence="2" type="ORF">RNB18_28180</name>
</gene>
<feature type="coiled-coil region" evidence="1">
    <location>
        <begin position="36"/>
        <end position="63"/>
    </location>
</feature>
<keyword evidence="1" id="KW-0175">Coiled coil</keyword>
<proteinExistence type="predicted"/>
<evidence type="ECO:0000313" key="2">
    <source>
        <dbReference type="EMBL" id="MDT0484038.1"/>
    </source>
</evidence>
<protein>
    <submittedName>
        <fullName evidence="2">Uncharacterized protein</fullName>
    </submittedName>
</protein>
<reference evidence="3" key="1">
    <citation type="submission" date="2023-07" db="EMBL/GenBank/DDBJ databases">
        <title>30 novel species of actinomycetes from the DSMZ collection.</title>
        <authorList>
            <person name="Nouioui I."/>
        </authorList>
    </citation>
    <scope>NUCLEOTIDE SEQUENCE [LARGE SCALE GENOMIC DNA]</scope>
    <source>
        <strain evidence="3">DSM 41640</strain>
    </source>
</reference>
<comment type="caution">
    <text evidence="2">The sequence shown here is derived from an EMBL/GenBank/DDBJ whole genome shotgun (WGS) entry which is preliminary data.</text>
</comment>
<dbReference type="Proteomes" id="UP001183824">
    <property type="component" value="Unassembled WGS sequence"/>
</dbReference>
<dbReference type="RefSeq" id="WP_311716903.1">
    <property type="nucleotide sequence ID" value="NZ_JAVREZ010000010.1"/>
</dbReference>
<evidence type="ECO:0000313" key="3">
    <source>
        <dbReference type="Proteomes" id="UP001183824"/>
    </source>
</evidence>
<organism evidence="2 3">
    <name type="scientific">Streptomyces doebereineriae</name>
    <dbReference type="NCBI Taxonomy" id="3075528"/>
    <lineage>
        <taxon>Bacteria</taxon>
        <taxon>Bacillati</taxon>
        <taxon>Actinomycetota</taxon>
        <taxon>Actinomycetes</taxon>
        <taxon>Kitasatosporales</taxon>
        <taxon>Streptomycetaceae</taxon>
        <taxon>Streptomyces</taxon>
    </lineage>
</organism>
<accession>A0ABU2VEN9</accession>
<dbReference type="EMBL" id="JAVREZ010000010">
    <property type="protein sequence ID" value="MDT0484038.1"/>
    <property type="molecule type" value="Genomic_DNA"/>
</dbReference>
<keyword evidence="3" id="KW-1185">Reference proteome</keyword>
<name>A0ABU2VEN9_9ACTN</name>
<evidence type="ECO:0000256" key="1">
    <source>
        <dbReference type="SAM" id="Coils"/>
    </source>
</evidence>
<sequence>MRDDLRANFTAFSARLAEMVTKIQYDADRRTDEVRIKAVEDDIAQIRRERETERQEARGVRRLALTALVAPVVGENKDRAMPDLWLHGAERHPLSDTAPTDTQYDPRVIWHITWDKNATVAKPADLVAFDKLVQYFTGGGKAVAPHLLWDPFTGRIAQFYPANSRAKSVVDLAGARPRPGVRRPCGRRGWPRARILCLAWTSSPRADSGFPRAETTAEEIAAAGRRWHIRTWATYSYRRVADTHAVFLHS</sequence>